<evidence type="ECO:0000256" key="2">
    <source>
        <dbReference type="SAM" id="MobiDB-lite"/>
    </source>
</evidence>
<dbReference type="Proteomes" id="UP000596660">
    <property type="component" value="Unplaced"/>
</dbReference>
<dbReference type="AlphaFoldDB" id="A0A803MNN0"/>
<dbReference type="Gene3D" id="1.20.5.110">
    <property type="match status" value="1"/>
</dbReference>
<accession>A0A803MNN0</accession>
<keyword evidence="1" id="KW-0175">Coiled coil</keyword>
<name>A0A803MNN0_CHEQI</name>
<evidence type="ECO:0000313" key="4">
    <source>
        <dbReference type="Proteomes" id="UP000596660"/>
    </source>
</evidence>
<feature type="region of interest" description="Disordered" evidence="2">
    <location>
        <begin position="1"/>
        <end position="50"/>
    </location>
</feature>
<reference evidence="3" key="1">
    <citation type="journal article" date="2017" name="Nature">
        <title>The genome of Chenopodium quinoa.</title>
        <authorList>
            <person name="Jarvis D.E."/>
            <person name="Ho Y.S."/>
            <person name="Lightfoot D.J."/>
            <person name="Schmoeckel S.M."/>
            <person name="Li B."/>
            <person name="Borm T.J.A."/>
            <person name="Ohyanagi H."/>
            <person name="Mineta K."/>
            <person name="Michell C.T."/>
            <person name="Saber N."/>
            <person name="Kharbatia N.M."/>
            <person name="Rupper R.R."/>
            <person name="Sharp A.R."/>
            <person name="Dally N."/>
            <person name="Boughton B.A."/>
            <person name="Woo Y.H."/>
            <person name="Gao G."/>
            <person name="Schijlen E.G.W.M."/>
            <person name="Guo X."/>
            <person name="Momin A.A."/>
            <person name="Negrao S."/>
            <person name="Al-Babili S."/>
            <person name="Gehring C."/>
            <person name="Roessner U."/>
            <person name="Jung C."/>
            <person name="Murphy K."/>
            <person name="Arold S.T."/>
            <person name="Gojobori T."/>
            <person name="van der Linden C.G."/>
            <person name="van Loo E.N."/>
            <person name="Jellen E.N."/>
            <person name="Maughan P.J."/>
            <person name="Tester M."/>
        </authorList>
    </citation>
    <scope>NUCLEOTIDE SEQUENCE [LARGE SCALE GENOMIC DNA]</scope>
    <source>
        <strain evidence="3">cv. PI 614886</strain>
    </source>
</reference>
<feature type="coiled-coil region" evidence="1">
    <location>
        <begin position="85"/>
        <end position="119"/>
    </location>
</feature>
<reference evidence="3" key="2">
    <citation type="submission" date="2021-03" db="UniProtKB">
        <authorList>
            <consortium name="EnsemblPlants"/>
        </authorList>
    </citation>
    <scope>IDENTIFICATION</scope>
</reference>
<keyword evidence="4" id="KW-1185">Reference proteome</keyword>
<dbReference type="Gramene" id="AUR62032881-RA">
    <property type="protein sequence ID" value="AUR62032881-RA:cds"/>
    <property type="gene ID" value="AUR62032881"/>
</dbReference>
<evidence type="ECO:0000313" key="3">
    <source>
        <dbReference type="EnsemblPlants" id="AUR62032881-RA:cds"/>
    </source>
</evidence>
<sequence>NPMPQSSKPAKSSQVGDSTESGQHQAPKKLKQTSATKGKRKGKGNIVPDSSSQLQLQVIYHTIVHRNTIPKFQSKVILLSKKSKEATTKGKLSALNEKLDTLERRLELLEVQVSTASANPSVFK</sequence>
<proteinExistence type="predicted"/>
<protein>
    <submittedName>
        <fullName evidence="3">Uncharacterized protein</fullName>
    </submittedName>
</protein>
<feature type="compositionally biased region" description="Polar residues" evidence="2">
    <location>
        <begin position="1"/>
        <end position="24"/>
    </location>
</feature>
<organism evidence="3 4">
    <name type="scientific">Chenopodium quinoa</name>
    <name type="common">Quinoa</name>
    <dbReference type="NCBI Taxonomy" id="63459"/>
    <lineage>
        <taxon>Eukaryota</taxon>
        <taxon>Viridiplantae</taxon>
        <taxon>Streptophyta</taxon>
        <taxon>Embryophyta</taxon>
        <taxon>Tracheophyta</taxon>
        <taxon>Spermatophyta</taxon>
        <taxon>Magnoliopsida</taxon>
        <taxon>eudicotyledons</taxon>
        <taxon>Gunneridae</taxon>
        <taxon>Pentapetalae</taxon>
        <taxon>Caryophyllales</taxon>
        <taxon>Chenopodiaceae</taxon>
        <taxon>Chenopodioideae</taxon>
        <taxon>Atripliceae</taxon>
        <taxon>Chenopodium</taxon>
    </lineage>
</organism>
<evidence type="ECO:0000256" key="1">
    <source>
        <dbReference type="SAM" id="Coils"/>
    </source>
</evidence>
<dbReference type="EnsemblPlants" id="AUR62032881-RA">
    <property type="protein sequence ID" value="AUR62032881-RA:cds"/>
    <property type="gene ID" value="AUR62032881"/>
</dbReference>
<feature type="compositionally biased region" description="Basic residues" evidence="2">
    <location>
        <begin position="26"/>
        <end position="43"/>
    </location>
</feature>